<dbReference type="EMBL" id="GBXM01022673">
    <property type="protein sequence ID" value="JAH85904.1"/>
    <property type="molecule type" value="Transcribed_RNA"/>
</dbReference>
<reference evidence="1" key="1">
    <citation type="submission" date="2014-11" db="EMBL/GenBank/DDBJ databases">
        <authorList>
            <person name="Amaro Gonzalez C."/>
        </authorList>
    </citation>
    <scope>NUCLEOTIDE SEQUENCE</scope>
</reference>
<protein>
    <submittedName>
        <fullName evidence="1">Uncharacterized protein</fullName>
    </submittedName>
</protein>
<name>A0A0E9W6A7_ANGAN</name>
<reference evidence="1" key="2">
    <citation type="journal article" date="2015" name="Fish Shellfish Immunol.">
        <title>Early steps in the European eel (Anguilla anguilla)-Vibrio vulnificus interaction in the gills: Role of the RtxA13 toxin.</title>
        <authorList>
            <person name="Callol A."/>
            <person name="Pajuelo D."/>
            <person name="Ebbesson L."/>
            <person name="Teles M."/>
            <person name="MacKenzie S."/>
            <person name="Amaro C."/>
        </authorList>
    </citation>
    <scope>NUCLEOTIDE SEQUENCE</scope>
</reference>
<evidence type="ECO:0000313" key="1">
    <source>
        <dbReference type="EMBL" id="JAH85904.1"/>
    </source>
</evidence>
<proteinExistence type="predicted"/>
<dbReference type="AlphaFoldDB" id="A0A0E9W6A7"/>
<accession>A0A0E9W6A7</accession>
<sequence>MPSCNDSRYRNDKHPLKQLTFQKQTNHFLEITLVLLTPKYAINMQSQIHLLCSDHHCNYL</sequence>
<organism evidence="1">
    <name type="scientific">Anguilla anguilla</name>
    <name type="common">European freshwater eel</name>
    <name type="synonym">Muraena anguilla</name>
    <dbReference type="NCBI Taxonomy" id="7936"/>
    <lineage>
        <taxon>Eukaryota</taxon>
        <taxon>Metazoa</taxon>
        <taxon>Chordata</taxon>
        <taxon>Craniata</taxon>
        <taxon>Vertebrata</taxon>
        <taxon>Euteleostomi</taxon>
        <taxon>Actinopterygii</taxon>
        <taxon>Neopterygii</taxon>
        <taxon>Teleostei</taxon>
        <taxon>Anguilliformes</taxon>
        <taxon>Anguillidae</taxon>
        <taxon>Anguilla</taxon>
    </lineage>
</organism>